<proteinExistence type="predicted"/>
<evidence type="ECO:0000259" key="2">
    <source>
        <dbReference type="PROSITE" id="PS50158"/>
    </source>
</evidence>
<dbReference type="AlphaFoldDB" id="A0A0D7ATU1"/>
<keyword evidence="4" id="KW-1185">Reference proteome</keyword>
<dbReference type="GO" id="GO:0003676">
    <property type="term" value="F:nucleic acid binding"/>
    <property type="evidence" value="ECO:0007669"/>
    <property type="project" value="InterPro"/>
</dbReference>
<name>A0A0D7ATU1_9AGAR</name>
<dbReference type="GO" id="GO:0008270">
    <property type="term" value="F:zinc ion binding"/>
    <property type="evidence" value="ECO:0007669"/>
    <property type="project" value="UniProtKB-KW"/>
</dbReference>
<dbReference type="SMART" id="SM00343">
    <property type="entry name" value="ZnF_C2HC"/>
    <property type="match status" value="1"/>
</dbReference>
<reference evidence="3 4" key="1">
    <citation type="journal article" date="2015" name="Fungal Genet. Biol.">
        <title>Evolution of novel wood decay mechanisms in Agaricales revealed by the genome sequences of Fistulina hepatica and Cylindrobasidium torrendii.</title>
        <authorList>
            <person name="Floudas D."/>
            <person name="Held B.W."/>
            <person name="Riley R."/>
            <person name="Nagy L.G."/>
            <person name="Koehler G."/>
            <person name="Ransdell A.S."/>
            <person name="Younus H."/>
            <person name="Chow J."/>
            <person name="Chiniquy J."/>
            <person name="Lipzen A."/>
            <person name="Tritt A."/>
            <person name="Sun H."/>
            <person name="Haridas S."/>
            <person name="LaButti K."/>
            <person name="Ohm R.A."/>
            <person name="Kues U."/>
            <person name="Blanchette R.A."/>
            <person name="Grigoriev I.V."/>
            <person name="Minto R.E."/>
            <person name="Hibbett D.S."/>
        </authorList>
    </citation>
    <scope>NUCLEOTIDE SEQUENCE [LARGE SCALE GENOMIC DNA]</scope>
    <source>
        <strain evidence="3 4">FP15055 ss-10</strain>
    </source>
</reference>
<dbReference type="OrthoDB" id="2914250at2759"/>
<keyword evidence="1" id="KW-0479">Metal-binding</keyword>
<organism evidence="3 4">
    <name type="scientific">Cylindrobasidium torrendii FP15055 ss-10</name>
    <dbReference type="NCBI Taxonomy" id="1314674"/>
    <lineage>
        <taxon>Eukaryota</taxon>
        <taxon>Fungi</taxon>
        <taxon>Dikarya</taxon>
        <taxon>Basidiomycota</taxon>
        <taxon>Agaricomycotina</taxon>
        <taxon>Agaricomycetes</taxon>
        <taxon>Agaricomycetidae</taxon>
        <taxon>Agaricales</taxon>
        <taxon>Marasmiineae</taxon>
        <taxon>Physalacriaceae</taxon>
        <taxon>Cylindrobasidium</taxon>
    </lineage>
</organism>
<dbReference type="PROSITE" id="PS50158">
    <property type="entry name" value="ZF_CCHC"/>
    <property type="match status" value="1"/>
</dbReference>
<dbReference type="Proteomes" id="UP000054007">
    <property type="component" value="Unassembled WGS sequence"/>
</dbReference>
<accession>A0A0D7ATU1</accession>
<feature type="non-terminal residue" evidence="3">
    <location>
        <position position="1"/>
    </location>
</feature>
<dbReference type="InterPro" id="IPR001878">
    <property type="entry name" value="Znf_CCHC"/>
</dbReference>
<evidence type="ECO:0000256" key="1">
    <source>
        <dbReference type="PROSITE-ProRule" id="PRU00047"/>
    </source>
</evidence>
<feature type="non-terminal residue" evidence="3">
    <location>
        <position position="82"/>
    </location>
</feature>
<dbReference type="STRING" id="1314674.A0A0D7ATU1"/>
<gene>
    <name evidence="3" type="ORF">CYLTODRAFT_314055</name>
</gene>
<evidence type="ECO:0000313" key="3">
    <source>
        <dbReference type="EMBL" id="KIY60701.1"/>
    </source>
</evidence>
<keyword evidence="1" id="KW-0862">Zinc</keyword>
<evidence type="ECO:0000313" key="4">
    <source>
        <dbReference type="Proteomes" id="UP000054007"/>
    </source>
</evidence>
<sequence>WISPTSTQKPFSSLVLHFRSAEFADICIYEKLSLNGCLLRTEKYQPRPPQCYNCFRFGHLARYCKSSSVCGHCAGAHASSHC</sequence>
<dbReference type="EMBL" id="KN881342">
    <property type="protein sequence ID" value="KIY60701.1"/>
    <property type="molecule type" value="Genomic_DNA"/>
</dbReference>
<keyword evidence="1" id="KW-0863">Zinc-finger</keyword>
<feature type="domain" description="CCHC-type" evidence="2">
    <location>
        <begin position="51"/>
        <end position="66"/>
    </location>
</feature>
<protein>
    <recommendedName>
        <fullName evidence="2">CCHC-type domain-containing protein</fullName>
    </recommendedName>
</protein>